<dbReference type="InParanoid" id="A0A152A2B0"/>
<dbReference type="PANTHER" id="PTHR13375:SF3">
    <property type="entry name" value="THO COMPLEX SUBUNIT 5 HOMOLOG"/>
    <property type="match status" value="1"/>
</dbReference>
<sequence>MEVENSHEINIQQQTEVAMEYKETIGVTVDESTKISNAIRDHCLGLLAMKEKQQYENQNVDITSRVDSILTSFLDIKLSNRLTHLNAEDKKTQLNIEKDKLDNLNLLHQNYVYEKNHLIKEIKSYSDFSISEFEPKLVSNDYFEKSITSDGNEITYFKPTNTDNQDLNRHHNVLNRLNFELSERSKKVEILSKLLQKKKMCQQIYLSKQTFLMGLPKQVKDLAIKVTPIQSPFNSYYNQYAFQLSKSLYVLYYSVTSFLHSPINQPYKSKLNIRINGDLEKATHFNRLSQQQLQKQQQQQQPLVHPLSVVIEYFFDNNKVQLQFYNWLQSNRVSCKVQNQNEYYLDNLFDQYNYLSSPQSPIAPNISISSPFDSPISTGLNHSSNGKTTTIISPILDVFNHNVYGKNYTWLEILCGQLVESNQNNNNNNSNSNNNFNLISNILISIYRRIETKISLEKQIVQLKKQQLKAQQDNSGILLQFISIQEEFDQIYKLTWKNSQIELASRIFIPTDYPNIPPLFQLDSTWISSNTTIDKSQILLLQKETLKFIEMELNCGFTTPLNSESFLTLIKKLESILLYLSDQSQIINNSKGRVTRGKLRLLPLIQDQKTLLWRHK</sequence>
<keyword evidence="3" id="KW-0539">Nucleus</keyword>
<evidence type="ECO:0000256" key="3">
    <source>
        <dbReference type="ARBA" id="ARBA00023242"/>
    </source>
</evidence>
<dbReference type="InterPro" id="IPR019163">
    <property type="entry name" value="THO_Thoc5"/>
</dbReference>
<evidence type="ECO:0000256" key="1">
    <source>
        <dbReference type="ARBA" id="ARBA00004123"/>
    </source>
</evidence>
<keyword evidence="5" id="KW-1185">Reference proteome</keyword>
<reference evidence="4 5" key="1">
    <citation type="submission" date="2015-12" db="EMBL/GenBank/DDBJ databases">
        <title>Dictyostelia acquired genes for synthesis and detection of signals that induce cell-type specialization by lateral gene transfer from prokaryotes.</title>
        <authorList>
            <person name="Gloeckner G."/>
            <person name="Schaap P."/>
        </authorList>
    </citation>
    <scope>NUCLEOTIDE SEQUENCE [LARGE SCALE GENOMIC DNA]</scope>
    <source>
        <strain evidence="4 5">TK</strain>
    </source>
</reference>
<dbReference type="STRING" id="361077.A0A152A2B0"/>
<name>A0A152A2B0_TIELA</name>
<evidence type="ECO:0000313" key="4">
    <source>
        <dbReference type="EMBL" id="KYR00349.1"/>
    </source>
</evidence>
<dbReference type="Proteomes" id="UP000076078">
    <property type="component" value="Unassembled WGS sequence"/>
</dbReference>
<comment type="subcellular location">
    <subcellularLocation>
        <location evidence="1">Nucleus</location>
    </subcellularLocation>
</comment>
<dbReference type="AlphaFoldDB" id="A0A152A2B0"/>
<evidence type="ECO:0000256" key="2">
    <source>
        <dbReference type="ARBA" id="ARBA00008044"/>
    </source>
</evidence>
<accession>A0A152A2B0</accession>
<organism evidence="4 5">
    <name type="scientific">Tieghemostelium lacteum</name>
    <name type="common">Slime mold</name>
    <name type="synonym">Dictyostelium lacteum</name>
    <dbReference type="NCBI Taxonomy" id="361077"/>
    <lineage>
        <taxon>Eukaryota</taxon>
        <taxon>Amoebozoa</taxon>
        <taxon>Evosea</taxon>
        <taxon>Eumycetozoa</taxon>
        <taxon>Dictyostelia</taxon>
        <taxon>Dictyosteliales</taxon>
        <taxon>Raperosteliaceae</taxon>
        <taxon>Tieghemostelium</taxon>
    </lineage>
</organism>
<evidence type="ECO:0000313" key="5">
    <source>
        <dbReference type="Proteomes" id="UP000076078"/>
    </source>
</evidence>
<comment type="similarity">
    <text evidence="2">Belongs to the THOC5 family.</text>
</comment>
<comment type="caution">
    <text evidence="4">The sequence shown here is derived from an EMBL/GenBank/DDBJ whole genome shotgun (WGS) entry which is preliminary data.</text>
</comment>
<gene>
    <name evidence="4" type="ORF">DLAC_03094</name>
</gene>
<dbReference type="GO" id="GO:0003729">
    <property type="term" value="F:mRNA binding"/>
    <property type="evidence" value="ECO:0007669"/>
    <property type="project" value="TreeGrafter"/>
</dbReference>
<dbReference type="EMBL" id="LODT01000015">
    <property type="protein sequence ID" value="KYR00349.1"/>
    <property type="molecule type" value="Genomic_DNA"/>
</dbReference>
<dbReference type="OMA" id="LPCKFIQ"/>
<dbReference type="OrthoDB" id="20582at2759"/>
<protein>
    <submittedName>
        <fullName evidence="4">RmlC-like cupin family protein</fullName>
    </submittedName>
</protein>
<dbReference type="PANTHER" id="PTHR13375">
    <property type="entry name" value="FMS INTERACTING PROTEIN"/>
    <property type="match status" value="1"/>
</dbReference>
<proteinExistence type="inferred from homology"/>
<dbReference type="Pfam" id="PF09766">
    <property type="entry name" value="FmiP_Thoc5"/>
    <property type="match status" value="1"/>
</dbReference>
<dbReference type="GO" id="GO:0000445">
    <property type="term" value="C:THO complex part of transcription export complex"/>
    <property type="evidence" value="ECO:0007669"/>
    <property type="project" value="TreeGrafter"/>
</dbReference>
<dbReference type="GO" id="GO:0006406">
    <property type="term" value="P:mRNA export from nucleus"/>
    <property type="evidence" value="ECO:0007669"/>
    <property type="project" value="TreeGrafter"/>
</dbReference>